<dbReference type="Gene3D" id="3.10.180.10">
    <property type="entry name" value="2,3-Dihydroxybiphenyl 1,2-Dioxygenase, domain 1"/>
    <property type="match status" value="1"/>
</dbReference>
<dbReference type="OrthoDB" id="66829at2"/>
<dbReference type="InterPro" id="IPR029068">
    <property type="entry name" value="Glyas_Bleomycin-R_OHBP_Dase"/>
</dbReference>
<name>A0A6N8JFM8_9BACT</name>
<protein>
    <submittedName>
        <fullName evidence="2">Glyoxalase</fullName>
    </submittedName>
</protein>
<feature type="domain" description="Glyoxalase/fosfomycin resistance/dioxygenase" evidence="1">
    <location>
        <begin position="7"/>
        <end position="120"/>
    </location>
</feature>
<proteinExistence type="predicted"/>
<dbReference type="EMBL" id="WRXO01000008">
    <property type="protein sequence ID" value="MVT43764.1"/>
    <property type="molecule type" value="Genomic_DNA"/>
</dbReference>
<gene>
    <name evidence="2" type="ORF">GO495_24430</name>
</gene>
<dbReference type="Proteomes" id="UP000468388">
    <property type="component" value="Unassembled WGS sequence"/>
</dbReference>
<dbReference type="RefSeq" id="WP_157302573.1">
    <property type="nucleotide sequence ID" value="NZ_BAAAZB010000021.1"/>
</dbReference>
<evidence type="ECO:0000313" key="2">
    <source>
        <dbReference type="EMBL" id="MVT43764.1"/>
    </source>
</evidence>
<accession>A0A6N8JFM8</accession>
<sequence>MESLSPNIYVHDMNNTIAFYRILGFSPVMTVPENGENPVWAMMKNGNVTLMFESFKSIEGRLPEISRTDGGSLLLYINVKDIRGLFASIKDKVTVLSGLEKTFYGATEFVIKDCNGYVLSFAEHE</sequence>
<keyword evidence="3" id="KW-1185">Reference proteome</keyword>
<evidence type="ECO:0000313" key="3">
    <source>
        <dbReference type="Proteomes" id="UP000468388"/>
    </source>
</evidence>
<dbReference type="SUPFAM" id="SSF54593">
    <property type="entry name" value="Glyoxalase/Bleomycin resistance protein/Dihydroxybiphenyl dioxygenase"/>
    <property type="match status" value="1"/>
</dbReference>
<dbReference type="AlphaFoldDB" id="A0A6N8JFM8"/>
<comment type="caution">
    <text evidence="2">The sequence shown here is derived from an EMBL/GenBank/DDBJ whole genome shotgun (WGS) entry which is preliminary data.</text>
</comment>
<evidence type="ECO:0000259" key="1">
    <source>
        <dbReference type="Pfam" id="PF00903"/>
    </source>
</evidence>
<dbReference type="Pfam" id="PF00903">
    <property type="entry name" value="Glyoxalase"/>
    <property type="match status" value="1"/>
</dbReference>
<reference evidence="2 3" key="1">
    <citation type="submission" date="2019-12" db="EMBL/GenBank/DDBJ databases">
        <title>The draft genomic sequence of strain Chitinophaga oryziterrae JCM 16595.</title>
        <authorList>
            <person name="Zhang X."/>
        </authorList>
    </citation>
    <scope>NUCLEOTIDE SEQUENCE [LARGE SCALE GENOMIC DNA]</scope>
    <source>
        <strain evidence="2 3">JCM 16595</strain>
    </source>
</reference>
<organism evidence="2 3">
    <name type="scientific">Chitinophaga oryziterrae</name>
    <dbReference type="NCBI Taxonomy" id="1031224"/>
    <lineage>
        <taxon>Bacteria</taxon>
        <taxon>Pseudomonadati</taxon>
        <taxon>Bacteroidota</taxon>
        <taxon>Chitinophagia</taxon>
        <taxon>Chitinophagales</taxon>
        <taxon>Chitinophagaceae</taxon>
        <taxon>Chitinophaga</taxon>
    </lineage>
</organism>
<dbReference type="InterPro" id="IPR004360">
    <property type="entry name" value="Glyas_Fos-R_dOase_dom"/>
</dbReference>